<accession>C0PE34</accession>
<organism evidence="1">
    <name type="scientific">Zea mays</name>
    <name type="common">Maize</name>
    <dbReference type="NCBI Taxonomy" id="4577"/>
    <lineage>
        <taxon>Eukaryota</taxon>
        <taxon>Viridiplantae</taxon>
        <taxon>Streptophyta</taxon>
        <taxon>Embryophyta</taxon>
        <taxon>Tracheophyta</taxon>
        <taxon>Spermatophyta</taxon>
        <taxon>Magnoliopsida</taxon>
        <taxon>Liliopsida</taxon>
        <taxon>Poales</taxon>
        <taxon>Poaceae</taxon>
        <taxon>PACMAD clade</taxon>
        <taxon>Panicoideae</taxon>
        <taxon>Andropogonodae</taxon>
        <taxon>Andropogoneae</taxon>
        <taxon>Tripsacinae</taxon>
        <taxon>Zea</taxon>
    </lineage>
</organism>
<evidence type="ECO:0000313" key="1">
    <source>
        <dbReference type="EMBL" id="ACN33450.1"/>
    </source>
</evidence>
<name>C0PE34_MAIZE</name>
<proteinExistence type="evidence at transcript level"/>
<protein>
    <submittedName>
        <fullName evidence="1">Uncharacterized protein</fullName>
    </submittedName>
</protein>
<reference evidence="1" key="1">
    <citation type="journal article" date="2009" name="PLoS Genet.">
        <title>Sequencing, mapping, and analysis of 27,455 maize full-length cDNAs.</title>
        <authorList>
            <person name="Soderlund C."/>
            <person name="Descour A."/>
            <person name="Kudrna D."/>
            <person name="Bomhoff M."/>
            <person name="Boyd L."/>
            <person name="Currie J."/>
            <person name="Angelova A."/>
            <person name="Collura K."/>
            <person name="Wissotski M."/>
            <person name="Ashley E."/>
            <person name="Morrow D."/>
            <person name="Fernandes J."/>
            <person name="Walbot V."/>
            <person name="Yu Y."/>
        </authorList>
    </citation>
    <scope>NUCLEOTIDE SEQUENCE</scope>
    <source>
        <strain evidence="1">B73</strain>
    </source>
</reference>
<sequence>MAISSCSCRMRELTFSISGTSRWGTKNGYNSAALRLPSNSSFTLD</sequence>
<dbReference type="EMBL" id="BT066553">
    <property type="protein sequence ID" value="ACN33450.1"/>
    <property type="molecule type" value="mRNA"/>
</dbReference>
<dbReference type="AlphaFoldDB" id="C0PE34"/>
<reference evidence="1" key="2">
    <citation type="submission" date="2012-06" db="EMBL/GenBank/DDBJ databases">
        <authorList>
            <person name="Yu Y."/>
            <person name="Currie J."/>
            <person name="Lomeli R."/>
            <person name="Angelova A."/>
            <person name="Collura K."/>
            <person name="Wissotski M."/>
            <person name="Campos D."/>
            <person name="Kudrna D."/>
            <person name="Golser W."/>
            <person name="Ashely E."/>
            <person name="Descour A."/>
            <person name="Fernandes J."/>
            <person name="Soderlund C."/>
            <person name="Walbot V."/>
        </authorList>
    </citation>
    <scope>NUCLEOTIDE SEQUENCE</scope>
    <source>
        <strain evidence="1">B73</strain>
    </source>
</reference>